<evidence type="ECO:0000256" key="5">
    <source>
        <dbReference type="ARBA" id="ARBA00023049"/>
    </source>
</evidence>
<evidence type="ECO:0000256" key="1">
    <source>
        <dbReference type="ARBA" id="ARBA00022670"/>
    </source>
</evidence>
<dbReference type="Pfam" id="PF13371">
    <property type="entry name" value="TPR_9"/>
    <property type="match status" value="1"/>
</dbReference>
<evidence type="ECO:0000259" key="8">
    <source>
        <dbReference type="Pfam" id="PF01435"/>
    </source>
</evidence>
<dbReference type="PANTHER" id="PTHR22726">
    <property type="entry name" value="METALLOENDOPEPTIDASE OMA1"/>
    <property type="match status" value="1"/>
</dbReference>
<evidence type="ECO:0000313" key="10">
    <source>
        <dbReference type="Proteomes" id="UP000759298"/>
    </source>
</evidence>
<dbReference type="Gene3D" id="3.30.2010.10">
    <property type="entry name" value="Metalloproteases ('zincins'), catalytic domain"/>
    <property type="match status" value="1"/>
</dbReference>
<dbReference type="Pfam" id="PF01435">
    <property type="entry name" value="Peptidase_M48"/>
    <property type="match status" value="1"/>
</dbReference>
<name>A0ABS7PFW6_9SPHN</name>
<evidence type="ECO:0000313" key="9">
    <source>
        <dbReference type="EMBL" id="MBY8337919.1"/>
    </source>
</evidence>
<comment type="cofactor">
    <cofactor evidence="6">
        <name>Zn(2+)</name>
        <dbReference type="ChEBI" id="CHEBI:29105"/>
    </cofactor>
    <text evidence="6">Binds 1 zinc ion per subunit.</text>
</comment>
<organism evidence="9 10">
    <name type="scientific">Alteriqipengyuania abyssalis</name>
    <dbReference type="NCBI Taxonomy" id="2860200"/>
    <lineage>
        <taxon>Bacteria</taxon>
        <taxon>Pseudomonadati</taxon>
        <taxon>Pseudomonadota</taxon>
        <taxon>Alphaproteobacteria</taxon>
        <taxon>Sphingomonadales</taxon>
        <taxon>Erythrobacteraceae</taxon>
        <taxon>Alteriqipengyuania</taxon>
    </lineage>
</organism>
<dbReference type="InterPro" id="IPR051156">
    <property type="entry name" value="Mito/Outer_Membr_Metalloprot"/>
</dbReference>
<keyword evidence="3 6" id="KW-0378">Hydrolase</keyword>
<sequence>MRFWHLPLIFAAAGLIATSALADDNEFELPTWSGAYQPQDRDERGLWAMDDESERALAQSDLVIRDTALNEYVRSVLCKTVGDDRCQSVRIYILRVPAFNASMSPNGTMRVYSGLLLRVRSEAELASILGHEFAHFELRHTLRGFEAARRGSDAMAWTALLGAVAASYGGTGPSVYDTQWSILGGLYSFKRDQERDADTLGFAYMANAGYRPSAAPEVWRSVMNESDQTAIDRGRRTKRYDGVAFFASHPTSLERADKLSALANRVSGGEFDGFATHRKAMKDWVPLFLADELAMNDFGGTDYVIDRLGGEEFTADLYYAKGELYRARGNPRDMVSAANFYQNALELDPEAASAWRGLGLALLRSGKAEDGRSALQNYLERVPDAPDAPMLQMLVGEE</sequence>
<dbReference type="EMBL" id="JAHWXP010000003">
    <property type="protein sequence ID" value="MBY8337919.1"/>
    <property type="molecule type" value="Genomic_DNA"/>
</dbReference>
<proteinExistence type="inferred from homology"/>
<feature type="chain" id="PRO_5047173721" evidence="7">
    <location>
        <begin position="23"/>
        <end position="398"/>
    </location>
</feature>
<keyword evidence="7" id="KW-0732">Signal</keyword>
<keyword evidence="4 6" id="KW-0862">Zinc</keyword>
<evidence type="ECO:0000256" key="4">
    <source>
        <dbReference type="ARBA" id="ARBA00022833"/>
    </source>
</evidence>
<comment type="similarity">
    <text evidence="6">Belongs to the peptidase M48 family.</text>
</comment>
<evidence type="ECO:0000256" key="3">
    <source>
        <dbReference type="ARBA" id="ARBA00022801"/>
    </source>
</evidence>
<dbReference type="SUPFAM" id="SSF48452">
    <property type="entry name" value="TPR-like"/>
    <property type="match status" value="1"/>
</dbReference>
<dbReference type="Proteomes" id="UP000759298">
    <property type="component" value="Unassembled WGS sequence"/>
</dbReference>
<dbReference type="CDD" id="cd07324">
    <property type="entry name" value="M48C_Oma1-like"/>
    <property type="match status" value="1"/>
</dbReference>
<dbReference type="InterPro" id="IPR001915">
    <property type="entry name" value="Peptidase_M48"/>
</dbReference>
<dbReference type="Gene3D" id="1.25.40.10">
    <property type="entry name" value="Tetratricopeptide repeat domain"/>
    <property type="match status" value="1"/>
</dbReference>
<reference evidence="9 10" key="1">
    <citation type="submission" date="2021-07" db="EMBL/GenBank/DDBJ databases">
        <title>Alteriqipengyuania abyssalis NZ-12B nov, sp.nov isolated from deep sea sponge in pacific ocean.</title>
        <authorList>
            <person name="Tareen S."/>
            <person name="Wink J."/>
        </authorList>
    </citation>
    <scope>NUCLEOTIDE SEQUENCE [LARGE SCALE GENOMIC DNA]</scope>
    <source>
        <strain evidence="9 10">NZ-12B</strain>
    </source>
</reference>
<keyword evidence="1 6" id="KW-0645">Protease</keyword>
<dbReference type="PANTHER" id="PTHR22726:SF1">
    <property type="entry name" value="METALLOENDOPEPTIDASE OMA1, MITOCHONDRIAL"/>
    <property type="match status" value="1"/>
</dbReference>
<evidence type="ECO:0000256" key="6">
    <source>
        <dbReference type="RuleBase" id="RU003983"/>
    </source>
</evidence>
<evidence type="ECO:0000256" key="2">
    <source>
        <dbReference type="ARBA" id="ARBA00022723"/>
    </source>
</evidence>
<dbReference type="InterPro" id="IPR011990">
    <property type="entry name" value="TPR-like_helical_dom_sf"/>
</dbReference>
<gene>
    <name evidence="9" type="ORF">KYN89_12785</name>
</gene>
<keyword evidence="5 6" id="KW-0482">Metalloprotease</keyword>
<evidence type="ECO:0000256" key="7">
    <source>
        <dbReference type="SAM" id="SignalP"/>
    </source>
</evidence>
<keyword evidence="10" id="KW-1185">Reference proteome</keyword>
<keyword evidence="2" id="KW-0479">Metal-binding</keyword>
<accession>A0ABS7PFW6</accession>
<comment type="caution">
    <text evidence="9">The sequence shown here is derived from an EMBL/GenBank/DDBJ whole genome shotgun (WGS) entry which is preliminary data.</text>
</comment>
<feature type="signal peptide" evidence="7">
    <location>
        <begin position="1"/>
        <end position="22"/>
    </location>
</feature>
<dbReference type="RefSeq" id="WP_222825406.1">
    <property type="nucleotide sequence ID" value="NZ_JAHWXP010000003.1"/>
</dbReference>
<feature type="domain" description="Peptidase M48" evidence="8">
    <location>
        <begin position="91"/>
        <end position="261"/>
    </location>
</feature>
<protein>
    <submittedName>
        <fullName evidence="9">Tetratricopeptide repeat protein</fullName>
    </submittedName>
</protein>